<dbReference type="Pfam" id="PF02698">
    <property type="entry name" value="DUF218"/>
    <property type="match status" value="1"/>
</dbReference>
<dbReference type="GO" id="GO:0043164">
    <property type="term" value="P:Gram-negative-bacterium-type cell wall biogenesis"/>
    <property type="evidence" value="ECO:0007669"/>
    <property type="project" value="TreeGrafter"/>
</dbReference>
<organism evidence="3 4">
    <name type="scientific">Luteibacter rhizovicinus</name>
    <dbReference type="NCBI Taxonomy" id="242606"/>
    <lineage>
        <taxon>Bacteria</taxon>
        <taxon>Pseudomonadati</taxon>
        <taxon>Pseudomonadota</taxon>
        <taxon>Gammaproteobacteria</taxon>
        <taxon>Lysobacterales</taxon>
        <taxon>Rhodanobacteraceae</taxon>
        <taxon>Luteibacter</taxon>
    </lineage>
</organism>
<keyword evidence="1" id="KW-0472">Membrane</keyword>
<name>A0A4R3Z169_9GAMM</name>
<dbReference type="PANTHER" id="PTHR30336:SF4">
    <property type="entry name" value="ENVELOPE BIOGENESIS FACTOR ELYC"/>
    <property type="match status" value="1"/>
</dbReference>
<evidence type="ECO:0000313" key="3">
    <source>
        <dbReference type="EMBL" id="TCV97594.1"/>
    </source>
</evidence>
<dbReference type="Gene3D" id="3.40.50.620">
    <property type="entry name" value="HUPs"/>
    <property type="match status" value="1"/>
</dbReference>
<dbReference type="InterPro" id="IPR014729">
    <property type="entry name" value="Rossmann-like_a/b/a_fold"/>
</dbReference>
<dbReference type="EMBL" id="SMCS01000001">
    <property type="protein sequence ID" value="TCV97594.1"/>
    <property type="molecule type" value="Genomic_DNA"/>
</dbReference>
<comment type="caution">
    <text evidence="3">The sequence shown here is derived from an EMBL/GenBank/DDBJ whole genome shotgun (WGS) entry which is preliminary data.</text>
</comment>
<dbReference type="InterPro" id="IPR003848">
    <property type="entry name" value="DUF218"/>
</dbReference>
<dbReference type="Proteomes" id="UP000295645">
    <property type="component" value="Unassembled WGS sequence"/>
</dbReference>
<dbReference type="GO" id="GO:0005886">
    <property type="term" value="C:plasma membrane"/>
    <property type="evidence" value="ECO:0007669"/>
    <property type="project" value="TreeGrafter"/>
</dbReference>
<dbReference type="GO" id="GO:0000270">
    <property type="term" value="P:peptidoglycan metabolic process"/>
    <property type="evidence" value="ECO:0007669"/>
    <property type="project" value="TreeGrafter"/>
</dbReference>
<evidence type="ECO:0000313" key="4">
    <source>
        <dbReference type="Proteomes" id="UP000295645"/>
    </source>
</evidence>
<keyword evidence="4" id="KW-1185">Reference proteome</keyword>
<protein>
    <submittedName>
        <fullName evidence="3">Uncharacterized SAM-binding protein YcdF (DUF218 family)</fullName>
    </submittedName>
</protein>
<keyword evidence="1" id="KW-0812">Transmembrane</keyword>
<feature type="transmembrane region" description="Helical" evidence="1">
    <location>
        <begin position="6"/>
        <end position="30"/>
    </location>
</feature>
<dbReference type="InterPro" id="IPR051599">
    <property type="entry name" value="Cell_Envelope_Assoc"/>
</dbReference>
<dbReference type="CDD" id="cd06259">
    <property type="entry name" value="YdcF-like"/>
    <property type="match status" value="1"/>
</dbReference>
<dbReference type="AlphaFoldDB" id="A0A4R3Z169"/>
<accession>A0A4R3Z169</accession>
<sequence length="244" mass="26752">MNLPGAIGWLSHPALQVALLLLLALILFTFRWRRPGLVAACVAVAWLWVSSTPAFALWMQDGLQNAYVSRDAAAYPTADAIVILGGGTLPRGGLDWREDEARAQATRLGFGLELFRHARAETILLSGGDQALKMAHRLEEQGVPSTAVLTEDESINTHENAVNSAALLKKENLHSILLVTAGIHMPRALASFAHEGIVVIPAPPVDRSLIDSPPWWPKRKALTLTARCLREYVGMWGYRLRGWV</sequence>
<feature type="domain" description="DUF218" evidence="2">
    <location>
        <begin position="79"/>
        <end position="234"/>
    </location>
</feature>
<feature type="transmembrane region" description="Helical" evidence="1">
    <location>
        <begin position="37"/>
        <end position="59"/>
    </location>
</feature>
<keyword evidence="1" id="KW-1133">Transmembrane helix</keyword>
<dbReference type="RefSeq" id="WP_132141642.1">
    <property type="nucleotide sequence ID" value="NZ_SMCS01000001.1"/>
</dbReference>
<reference evidence="3 4" key="1">
    <citation type="submission" date="2019-03" db="EMBL/GenBank/DDBJ databases">
        <title>Above-ground endophytic microbial communities from plants in different locations in the United States.</title>
        <authorList>
            <person name="Frank C."/>
        </authorList>
    </citation>
    <scope>NUCLEOTIDE SEQUENCE [LARGE SCALE GENOMIC DNA]</scope>
    <source>
        <strain evidence="3 4">LP_13_YM</strain>
    </source>
</reference>
<evidence type="ECO:0000259" key="2">
    <source>
        <dbReference type="Pfam" id="PF02698"/>
    </source>
</evidence>
<dbReference type="PANTHER" id="PTHR30336">
    <property type="entry name" value="INNER MEMBRANE PROTEIN, PROBABLE PERMEASE"/>
    <property type="match status" value="1"/>
</dbReference>
<gene>
    <name evidence="3" type="ORF">EC912_101611</name>
</gene>
<dbReference type="OrthoDB" id="9809813at2"/>
<evidence type="ECO:0000256" key="1">
    <source>
        <dbReference type="SAM" id="Phobius"/>
    </source>
</evidence>
<proteinExistence type="predicted"/>